<accession>A0A8V0XHI2</accession>
<evidence type="ECO:0000256" key="19">
    <source>
        <dbReference type="ARBA" id="ARBA00055612"/>
    </source>
</evidence>
<dbReference type="GO" id="GO:0016192">
    <property type="term" value="P:vesicle-mediated transport"/>
    <property type="evidence" value="ECO:0000318"/>
    <property type="project" value="GO_Central"/>
</dbReference>
<evidence type="ECO:0000256" key="3">
    <source>
        <dbReference type="ARBA" id="ARBA00006270"/>
    </source>
</evidence>
<dbReference type="Pfam" id="PF00071">
    <property type="entry name" value="Ras"/>
    <property type="match status" value="1"/>
</dbReference>
<evidence type="ECO:0000256" key="14">
    <source>
        <dbReference type="ARBA" id="ARBA00023288"/>
    </source>
</evidence>
<evidence type="ECO:0000256" key="9">
    <source>
        <dbReference type="ARBA" id="ARBA00022892"/>
    </source>
</evidence>
<evidence type="ECO:0000256" key="17">
    <source>
        <dbReference type="ARBA" id="ARBA00037794"/>
    </source>
</evidence>
<evidence type="ECO:0000256" key="12">
    <source>
        <dbReference type="ARBA" id="ARBA00023134"/>
    </source>
</evidence>
<name>A0A8V0XHI2_CHICK</name>
<keyword evidence="5" id="KW-0813">Transport</keyword>
<dbReference type="GO" id="GO:0005829">
    <property type="term" value="C:cytosol"/>
    <property type="evidence" value="ECO:0007669"/>
    <property type="project" value="Ensembl"/>
</dbReference>
<evidence type="ECO:0000256" key="18">
    <source>
        <dbReference type="ARBA" id="ARBA00047660"/>
    </source>
</evidence>
<dbReference type="InterPro" id="IPR001806">
    <property type="entry name" value="Small_GTPase"/>
</dbReference>
<evidence type="ECO:0000256" key="15">
    <source>
        <dbReference type="ARBA" id="ARBA00023289"/>
    </source>
</evidence>
<evidence type="ECO:0000256" key="10">
    <source>
        <dbReference type="ARBA" id="ARBA00022927"/>
    </source>
</evidence>
<keyword evidence="8" id="KW-0378">Hydrolase</keyword>
<dbReference type="GO" id="GO:0031489">
    <property type="term" value="F:myosin V binding"/>
    <property type="evidence" value="ECO:0007669"/>
    <property type="project" value="Ensembl"/>
</dbReference>
<dbReference type="PANTHER" id="PTHR47977">
    <property type="entry name" value="RAS-RELATED PROTEIN RAB"/>
    <property type="match status" value="1"/>
</dbReference>
<dbReference type="SMART" id="SM00175">
    <property type="entry name" value="RAB"/>
    <property type="match status" value="1"/>
</dbReference>
<comment type="subcellular location">
    <subcellularLocation>
        <location evidence="2">Cytoplasmic vesicle</location>
    </subcellularLocation>
    <subcellularLocation>
        <location evidence="1">Endoplasmic reticulum-Golgi intermediate compartment</location>
    </subcellularLocation>
    <subcellularLocation>
        <location evidence="17">Golgi apparatus membrane</location>
        <topology evidence="17">Lipid-anchor</topology>
    </subcellularLocation>
</comment>
<dbReference type="OrthoDB" id="63533at2759"/>
<dbReference type="InterPro" id="IPR050227">
    <property type="entry name" value="Rab"/>
</dbReference>
<dbReference type="GO" id="GO:0003924">
    <property type="term" value="F:GTPase activity"/>
    <property type="evidence" value="ECO:0000318"/>
    <property type="project" value="GO_Central"/>
</dbReference>
<evidence type="ECO:0000256" key="4">
    <source>
        <dbReference type="ARBA" id="ARBA00011984"/>
    </source>
</evidence>
<keyword evidence="13" id="KW-0472">Membrane</keyword>
<evidence type="ECO:0000256" key="5">
    <source>
        <dbReference type="ARBA" id="ARBA00022448"/>
    </source>
</evidence>
<dbReference type="GO" id="GO:0005654">
    <property type="term" value="C:nucleoplasm"/>
    <property type="evidence" value="ECO:0007669"/>
    <property type="project" value="Ensembl"/>
</dbReference>
<dbReference type="CDD" id="cd01861">
    <property type="entry name" value="Rab6"/>
    <property type="match status" value="1"/>
</dbReference>
<dbReference type="PRINTS" id="PR00449">
    <property type="entry name" value="RASTRNSFRMNG"/>
</dbReference>
<comment type="similarity">
    <text evidence="3">Belongs to the small GTPase superfamily. Rab family.</text>
</comment>
<dbReference type="FunFam" id="3.40.50.300:FF:001163">
    <property type="entry name" value="RAB6B, member RAS oncogene family"/>
    <property type="match status" value="1"/>
</dbReference>
<evidence type="ECO:0000256" key="2">
    <source>
        <dbReference type="ARBA" id="ARBA00004541"/>
    </source>
</evidence>
<dbReference type="GO" id="GO:0034498">
    <property type="term" value="P:early endosome to Golgi transport"/>
    <property type="evidence" value="ECO:0007669"/>
    <property type="project" value="Ensembl"/>
</dbReference>
<dbReference type="InterPro" id="IPR027417">
    <property type="entry name" value="P-loop_NTPase"/>
</dbReference>
<dbReference type="GeneTree" id="ENSGT00940000154769"/>
<comment type="function">
    <text evidence="19">The small GTPases Rab are key regulators of intracellular membrane trafficking, from the formation of transport vesicles to their fusion with membranes. Rabs cycle between active GTP-bound and inactive GDP-bound states. In their active state, drive transport of vesicular carriers from donor organelles to acceptor organelles to regulate the membrane traffic that maintains organelle identity and morphology. Recruits VPS13B to the Golgi membrane. Regulates the compacted morphology of the Golgi. Seems to have a role in retrograde membrane traffic at the level of the Golgi complex. May function in retrograde transport in neuronal cells. Plays a role in neuron projection development.</text>
</comment>
<evidence type="ECO:0000256" key="6">
    <source>
        <dbReference type="ARBA" id="ARBA00022481"/>
    </source>
</evidence>
<dbReference type="SMART" id="SM00176">
    <property type="entry name" value="RAN"/>
    <property type="match status" value="1"/>
</dbReference>
<gene>
    <name evidence="21" type="primary">RAB6A</name>
</gene>
<dbReference type="SMART" id="SM00174">
    <property type="entry name" value="RHO"/>
    <property type="match status" value="1"/>
</dbReference>
<protein>
    <recommendedName>
        <fullName evidence="20">Ras-related protein Rab-6B</fullName>
        <ecNumber evidence="4">3.6.5.2</ecNumber>
    </recommendedName>
</protein>
<dbReference type="GO" id="GO:0019904">
    <property type="term" value="F:protein domain specific binding"/>
    <property type="evidence" value="ECO:0007669"/>
    <property type="project" value="Ensembl"/>
</dbReference>
<keyword evidence="16" id="KW-0968">Cytoplasmic vesicle</keyword>
<evidence type="ECO:0000256" key="13">
    <source>
        <dbReference type="ARBA" id="ARBA00023136"/>
    </source>
</evidence>
<keyword evidence="12" id="KW-0342">GTP-binding</keyword>
<dbReference type="GO" id="GO:0005525">
    <property type="term" value="F:GTP binding"/>
    <property type="evidence" value="ECO:0000318"/>
    <property type="project" value="GO_Central"/>
</dbReference>
<dbReference type="GO" id="GO:0070381">
    <property type="term" value="C:endosome to plasma membrane transport vesicle"/>
    <property type="evidence" value="ECO:0007669"/>
    <property type="project" value="Ensembl"/>
</dbReference>
<keyword evidence="15" id="KW-0636">Prenylation</keyword>
<dbReference type="Gene3D" id="3.40.50.300">
    <property type="entry name" value="P-loop containing nucleotide triphosphate hydrolases"/>
    <property type="match status" value="1"/>
</dbReference>
<dbReference type="PROSITE" id="PS51420">
    <property type="entry name" value="RHO"/>
    <property type="match status" value="1"/>
</dbReference>
<keyword evidence="10" id="KW-0653">Protein transport</keyword>
<evidence type="ECO:0000313" key="21">
    <source>
        <dbReference type="Ensembl" id="ENSGALP00010003783.1"/>
    </source>
</evidence>
<dbReference type="Proteomes" id="UP000000539">
    <property type="component" value="Chromosome 1"/>
</dbReference>
<dbReference type="PROSITE" id="PS51421">
    <property type="entry name" value="RAS"/>
    <property type="match status" value="1"/>
</dbReference>
<dbReference type="NCBIfam" id="TIGR00231">
    <property type="entry name" value="small_GTP"/>
    <property type="match status" value="1"/>
</dbReference>
<dbReference type="GO" id="GO:1903292">
    <property type="term" value="P:protein localization to Golgi membrane"/>
    <property type="evidence" value="ECO:0007669"/>
    <property type="project" value="Ensembl"/>
</dbReference>
<dbReference type="FunCoup" id="A0A8V0XHI2">
    <property type="interactions" value="399"/>
</dbReference>
<dbReference type="EC" id="3.6.5.2" evidence="4"/>
<dbReference type="SUPFAM" id="SSF52540">
    <property type="entry name" value="P-loop containing nucleoside triphosphate hydrolases"/>
    <property type="match status" value="1"/>
</dbReference>
<keyword evidence="22" id="KW-1185">Reference proteome</keyword>
<evidence type="ECO:0000256" key="8">
    <source>
        <dbReference type="ARBA" id="ARBA00022801"/>
    </source>
</evidence>
<dbReference type="PROSITE" id="PS51419">
    <property type="entry name" value="RAB"/>
    <property type="match status" value="1"/>
</dbReference>
<proteinExistence type="inferred from homology"/>
<keyword evidence="9" id="KW-0931">ER-Golgi transport</keyword>
<keyword evidence="6" id="KW-0488">Methylation</keyword>
<evidence type="ECO:0000256" key="1">
    <source>
        <dbReference type="ARBA" id="ARBA00004399"/>
    </source>
</evidence>
<comment type="catalytic activity">
    <reaction evidence="18">
        <text>GTP + H2O = GDP + phosphate + H(+)</text>
        <dbReference type="Rhea" id="RHEA:19669"/>
        <dbReference type="ChEBI" id="CHEBI:15377"/>
        <dbReference type="ChEBI" id="CHEBI:15378"/>
        <dbReference type="ChEBI" id="CHEBI:37565"/>
        <dbReference type="ChEBI" id="CHEBI:43474"/>
        <dbReference type="ChEBI" id="CHEBI:58189"/>
        <dbReference type="EC" id="3.6.5.2"/>
    </reaction>
    <physiologicalReaction direction="left-to-right" evidence="18">
        <dbReference type="Rhea" id="RHEA:19670"/>
    </physiologicalReaction>
</comment>
<dbReference type="GO" id="GO:0015031">
    <property type="term" value="P:protein transport"/>
    <property type="evidence" value="ECO:0007669"/>
    <property type="project" value="UniProtKB-KW"/>
</dbReference>
<dbReference type="GO" id="GO:0003925">
    <property type="term" value="F:G protein activity"/>
    <property type="evidence" value="ECO:0007669"/>
    <property type="project" value="UniProtKB-EC"/>
</dbReference>
<keyword evidence="7" id="KW-0547">Nucleotide-binding</keyword>
<keyword evidence="11" id="KW-0333">Golgi apparatus</keyword>
<dbReference type="GO" id="GO:0019882">
    <property type="term" value="P:antigen processing and presentation"/>
    <property type="evidence" value="ECO:0007669"/>
    <property type="project" value="Ensembl"/>
</dbReference>
<evidence type="ECO:0000256" key="16">
    <source>
        <dbReference type="ARBA" id="ARBA00023329"/>
    </source>
</evidence>
<evidence type="ECO:0000313" key="22">
    <source>
        <dbReference type="Proteomes" id="UP000000539"/>
    </source>
</evidence>
<evidence type="ECO:0000256" key="20">
    <source>
        <dbReference type="ARBA" id="ARBA00067790"/>
    </source>
</evidence>
<reference evidence="21" key="1">
    <citation type="submission" date="2020-11" db="EMBL/GenBank/DDBJ databases">
        <title>Gallus gallus (Chicken) genome, bGalGal1, GRCg7b, maternal haplotype autosomes + Z &amp; W.</title>
        <authorList>
            <person name="Warren W."/>
            <person name="Formenti G."/>
            <person name="Fedrigo O."/>
            <person name="Haase B."/>
            <person name="Mountcastle J."/>
            <person name="Balacco J."/>
            <person name="Tracey A."/>
            <person name="Schneider V."/>
            <person name="Okimoto R."/>
            <person name="Cheng H."/>
            <person name="Hawken R."/>
            <person name="Howe K."/>
            <person name="Jarvis E.D."/>
        </authorList>
    </citation>
    <scope>NUCLEOTIDE SEQUENCE [LARGE SCALE GENOMIC DNA]</scope>
    <source>
        <strain evidence="21">Broiler</strain>
    </source>
</reference>
<dbReference type="Ensembl" id="ENSGALT00010006068.1">
    <property type="protein sequence ID" value="ENSGALP00010003783.1"/>
    <property type="gene ID" value="ENSGALG00010002619.1"/>
</dbReference>
<dbReference type="AlphaFoldDB" id="A0A8V0XHI2"/>
<dbReference type="GO" id="GO:0036064">
    <property type="term" value="C:ciliary basal body"/>
    <property type="evidence" value="ECO:0007669"/>
    <property type="project" value="Ensembl"/>
</dbReference>
<reference evidence="21" key="2">
    <citation type="submission" date="2025-08" db="UniProtKB">
        <authorList>
            <consortium name="Ensembl"/>
        </authorList>
    </citation>
    <scope>IDENTIFICATION</scope>
    <source>
        <strain evidence="21">broiler</strain>
    </source>
</reference>
<dbReference type="GO" id="GO:0005793">
    <property type="term" value="C:endoplasmic reticulum-Golgi intermediate compartment"/>
    <property type="evidence" value="ECO:0007669"/>
    <property type="project" value="UniProtKB-SubCell"/>
</dbReference>
<dbReference type="GlyGen" id="A0A8V0XHI2">
    <property type="glycosylation" value="1 site"/>
</dbReference>
<keyword evidence="14" id="KW-0449">Lipoprotein</keyword>
<dbReference type="GO" id="GO:0002080">
    <property type="term" value="C:acrosomal membrane"/>
    <property type="evidence" value="ECO:0007669"/>
    <property type="project" value="Ensembl"/>
</dbReference>
<dbReference type="InterPro" id="IPR005225">
    <property type="entry name" value="Small_GTP-bd"/>
</dbReference>
<dbReference type="GO" id="GO:0005802">
    <property type="term" value="C:trans-Golgi network"/>
    <property type="evidence" value="ECO:0007669"/>
    <property type="project" value="Ensembl"/>
</dbReference>
<dbReference type="GO" id="GO:0006890">
    <property type="term" value="P:retrograde vesicle-mediated transport, Golgi to endoplasmic reticulum"/>
    <property type="evidence" value="ECO:0007669"/>
    <property type="project" value="Ensembl"/>
</dbReference>
<evidence type="ECO:0000256" key="11">
    <source>
        <dbReference type="ARBA" id="ARBA00023034"/>
    </source>
</evidence>
<reference evidence="21" key="3">
    <citation type="submission" date="2025-09" db="UniProtKB">
        <authorList>
            <consortium name="Ensembl"/>
        </authorList>
    </citation>
    <scope>IDENTIFICATION</scope>
    <source>
        <strain evidence="21">broiler</strain>
    </source>
</reference>
<sequence length="266" mass="29871">MAWIEKDHSAHPVPTPCYVQGEQPAAQAAQSHIQPGLECLQGWGLRSSCSEHFGFGVQCDRNPTSAGKMSTSRMMFSGKKQVGKTSLITRFMYDSFDNTYQATIGIDFLSKTMYLEDRTVRLQLWDTAGQERFRSLIPSYIRDSTVAVVVYDITNVNSFQQTTKWIDDVRTERGSDVIIMLVGNKTDLADKRQVSIEEGERKAKELNVMFIETSAKAGYNVKQLFRRVAAALPGMESTQDKSREDMIDIKLEKPQEQPVSEGGCSC</sequence>
<dbReference type="GO" id="GO:0000139">
    <property type="term" value="C:Golgi membrane"/>
    <property type="evidence" value="ECO:0007669"/>
    <property type="project" value="UniProtKB-SubCell"/>
</dbReference>
<organism evidence="21 22">
    <name type="scientific">Gallus gallus</name>
    <name type="common">Chicken</name>
    <dbReference type="NCBI Taxonomy" id="9031"/>
    <lineage>
        <taxon>Eukaryota</taxon>
        <taxon>Metazoa</taxon>
        <taxon>Chordata</taxon>
        <taxon>Craniata</taxon>
        <taxon>Vertebrata</taxon>
        <taxon>Euteleostomi</taxon>
        <taxon>Archelosauria</taxon>
        <taxon>Archosauria</taxon>
        <taxon>Dinosauria</taxon>
        <taxon>Saurischia</taxon>
        <taxon>Theropoda</taxon>
        <taxon>Coelurosauria</taxon>
        <taxon>Aves</taxon>
        <taxon>Neognathae</taxon>
        <taxon>Galloanserae</taxon>
        <taxon>Galliformes</taxon>
        <taxon>Phasianidae</taxon>
        <taxon>Phasianinae</taxon>
        <taxon>Gallus</taxon>
    </lineage>
</organism>
<dbReference type="SMART" id="SM00173">
    <property type="entry name" value="RAS"/>
    <property type="match status" value="1"/>
</dbReference>
<evidence type="ECO:0000256" key="7">
    <source>
        <dbReference type="ARBA" id="ARBA00022741"/>
    </source>
</evidence>